<evidence type="ECO:0000256" key="1">
    <source>
        <dbReference type="ARBA" id="ARBA00004370"/>
    </source>
</evidence>
<evidence type="ECO:0000256" key="6">
    <source>
        <dbReference type="SAM" id="Phobius"/>
    </source>
</evidence>
<evidence type="ECO:0000256" key="3">
    <source>
        <dbReference type="ARBA" id="ARBA00022989"/>
    </source>
</evidence>
<dbReference type="InterPro" id="IPR019533">
    <property type="entry name" value="Peptidase_S26"/>
</dbReference>
<dbReference type="InterPro" id="IPR001733">
    <property type="entry name" value="Peptidase_S26B"/>
</dbReference>
<evidence type="ECO:0000256" key="5">
    <source>
        <dbReference type="NCBIfam" id="TIGR02228"/>
    </source>
</evidence>
<organism evidence="7 8">
    <name type="scientific">Blautia producta</name>
    <dbReference type="NCBI Taxonomy" id="33035"/>
    <lineage>
        <taxon>Bacteria</taxon>
        <taxon>Bacillati</taxon>
        <taxon>Bacillota</taxon>
        <taxon>Clostridia</taxon>
        <taxon>Lachnospirales</taxon>
        <taxon>Lachnospiraceae</taxon>
        <taxon>Blautia</taxon>
    </lineage>
</organism>
<dbReference type="GO" id="GO:0006465">
    <property type="term" value="P:signal peptide processing"/>
    <property type="evidence" value="ECO:0007669"/>
    <property type="project" value="UniProtKB-UniRule"/>
</dbReference>
<evidence type="ECO:0000313" key="7">
    <source>
        <dbReference type="EMBL" id="QBE95546.1"/>
    </source>
</evidence>
<feature type="transmembrane region" description="Helical" evidence="6">
    <location>
        <begin position="150"/>
        <end position="169"/>
    </location>
</feature>
<protein>
    <recommendedName>
        <fullName evidence="5">Signal peptidase I</fullName>
        <ecNumber evidence="5">3.4.21.89</ecNumber>
    </recommendedName>
</protein>
<keyword evidence="4 6" id="KW-0472">Membrane</keyword>
<reference evidence="7 8" key="1">
    <citation type="submission" date="2019-01" db="EMBL/GenBank/DDBJ databases">
        <title>PMF-metabolizing Aryl O-demethylase.</title>
        <authorList>
            <person name="Kim M."/>
        </authorList>
    </citation>
    <scope>NUCLEOTIDE SEQUENCE [LARGE SCALE GENOMIC DNA]</scope>
    <source>
        <strain evidence="7 8">PMF1</strain>
    </source>
</reference>
<gene>
    <name evidence="7" type="primary">sipW_1</name>
    <name evidence="7" type="ORF">PMF13cell1_01069</name>
</gene>
<dbReference type="KEGG" id="bpro:PMF13cell1_01069"/>
<dbReference type="EMBL" id="CP035945">
    <property type="protein sequence ID" value="QBE95546.1"/>
    <property type="molecule type" value="Genomic_DNA"/>
</dbReference>
<keyword evidence="3 6" id="KW-1133">Transmembrane helix</keyword>
<evidence type="ECO:0000256" key="2">
    <source>
        <dbReference type="ARBA" id="ARBA00022692"/>
    </source>
</evidence>
<dbReference type="PANTHER" id="PTHR10806">
    <property type="entry name" value="SIGNAL PEPTIDASE COMPLEX CATALYTIC SUBUNIT SEC11"/>
    <property type="match status" value="1"/>
</dbReference>
<keyword evidence="2 6" id="KW-0812">Transmembrane</keyword>
<dbReference type="GO" id="GO:0009003">
    <property type="term" value="F:signal peptidase activity"/>
    <property type="evidence" value="ECO:0007669"/>
    <property type="project" value="UniProtKB-EC"/>
</dbReference>
<sequence length="173" mass="18365">MSKKKKKDKKSPVSVICSALGTVLLVGLVLVCLPITATRLFGYDAYSVVSGSMEPAIPTGSLVYVQEAAPEDMKKDDVIAFYGAKDSNAIITHRVVENKVVMGEFITKGDANKTEDMNPVPYSNFIGKVVYSIPVLGSIAEALTSTMGKIIAGGVIAAALILEVIASAVRRRE</sequence>
<evidence type="ECO:0000313" key="8">
    <source>
        <dbReference type="Proteomes" id="UP000289794"/>
    </source>
</evidence>
<dbReference type="GO" id="GO:0016020">
    <property type="term" value="C:membrane"/>
    <property type="evidence" value="ECO:0007669"/>
    <property type="project" value="UniProtKB-SubCell"/>
</dbReference>
<proteinExistence type="predicted"/>
<evidence type="ECO:0000256" key="4">
    <source>
        <dbReference type="ARBA" id="ARBA00023136"/>
    </source>
</evidence>
<dbReference type="PRINTS" id="PR00728">
    <property type="entry name" value="SIGNALPTASE"/>
</dbReference>
<dbReference type="PANTHER" id="PTHR10806:SF6">
    <property type="entry name" value="SIGNAL PEPTIDASE COMPLEX CATALYTIC SUBUNIT SEC11"/>
    <property type="match status" value="1"/>
</dbReference>
<dbReference type="Proteomes" id="UP000289794">
    <property type="component" value="Chromosome"/>
</dbReference>
<dbReference type="InterPro" id="IPR036286">
    <property type="entry name" value="LexA/Signal_pep-like_sf"/>
</dbReference>
<dbReference type="RefSeq" id="WP_130180059.1">
    <property type="nucleotide sequence ID" value="NZ_CP035945.1"/>
</dbReference>
<dbReference type="GO" id="GO:0004252">
    <property type="term" value="F:serine-type endopeptidase activity"/>
    <property type="evidence" value="ECO:0007669"/>
    <property type="project" value="UniProtKB-UniRule"/>
</dbReference>
<dbReference type="CDD" id="cd06530">
    <property type="entry name" value="S26_SPase_I"/>
    <property type="match status" value="1"/>
</dbReference>
<dbReference type="Gene3D" id="2.10.109.10">
    <property type="entry name" value="Umud Fragment, subunit A"/>
    <property type="match status" value="1"/>
</dbReference>
<dbReference type="EC" id="3.4.21.89" evidence="5"/>
<comment type="subcellular location">
    <subcellularLocation>
        <location evidence="1">Membrane</location>
    </subcellularLocation>
</comment>
<accession>A0A4P6LU82</accession>
<name>A0A4P6LU82_9FIRM</name>
<feature type="transmembrane region" description="Helical" evidence="6">
    <location>
        <begin position="12"/>
        <end position="37"/>
    </location>
</feature>
<dbReference type="SUPFAM" id="SSF51306">
    <property type="entry name" value="LexA/Signal peptidase"/>
    <property type="match status" value="1"/>
</dbReference>
<dbReference type="NCBIfam" id="TIGR02228">
    <property type="entry name" value="sigpep_I_arch"/>
    <property type="match status" value="1"/>
</dbReference>
<keyword evidence="7" id="KW-0378">Hydrolase</keyword>
<dbReference type="AlphaFoldDB" id="A0A4P6LU82"/>